<accession>A0A7C8MKK8</accession>
<comment type="caution">
    <text evidence="2">The sequence shown here is derived from an EMBL/GenBank/DDBJ whole genome shotgun (WGS) entry which is preliminary data.</text>
</comment>
<organism evidence="2 3">
    <name type="scientific">Massariosphaeria phaeospora</name>
    <dbReference type="NCBI Taxonomy" id="100035"/>
    <lineage>
        <taxon>Eukaryota</taxon>
        <taxon>Fungi</taxon>
        <taxon>Dikarya</taxon>
        <taxon>Ascomycota</taxon>
        <taxon>Pezizomycotina</taxon>
        <taxon>Dothideomycetes</taxon>
        <taxon>Pleosporomycetidae</taxon>
        <taxon>Pleosporales</taxon>
        <taxon>Pleosporales incertae sedis</taxon>
        <taxon>Massariosphaeria</taxon>
    </lineage>
</organism>
<evidence type="ECO:0000313" key="2">
    <source>
        <dbReference type="EMBL" id="KAF2871584.1"/>
    </source>
</evidence>
<proteinExistence type="predicted"/>
<gene>
    <name evidence="2" type="ORF">BDV95DRAFT_43945</name>
</gene>
<dbReference type="AlphaFoldDB" id="A0A7C8MKK8"/>
<feature type="region of interest" description="Disordered" evidence="1">
    <location>
        <begin position="25"/>
        <end position="98"/>
    </location>
</feature>
<dbReference type="OrthoDB" id="3789666at2759"/>
<dbReference type="EMBL" id="JAADJZ010000011">
    <property type="protein sequence ID" value="KAF2871584.1"/>
    <property type="molecule type" value="Genomic_DNA"/>
</dbReference>
<feature type="compositionally biased region" description="Gly residues" evidence="1">
    <location>
        <begin position="29"/>
        <end position="83"/>
    </location>
</feature>
<reference evidence="2 3" key="1">
    <citation type="submission" date="2020-01" db="EMBL/GenBank/DDBJ databases">
        <authorList>
            <consortium name="DOE Joint Genome Institute"/>
            <person name="Haridas S."/>
            <person name="Albert R."/>
            <person name="Binder M."/>
            <person name="Bloem J."/>
            <person name="Labutti K."/>
            <person name="Salamov A."/>
            <person name="Andreopoulos B."/>
            <person name="Baker S.E."/>
            <person name="Barry K."/>
            <person name="Bills G."/>
            <person name="Bluhm B.H."/>
            <person name="Cannon C."/>
            <person name="Castanera R."/>
            <person name="Culley D.E."/>
            <person name="Daum C."/>
            <person name="Ezra D."/>
            <person name="Gonzalez J.B."/>
            <person name="Henrissat B."/>
            <person name="Kuo A."/>
            <person name="Liang C."/>
            <person name="Lipzen A."/>
            <person name="Lutzoni F."/>
            <person name="Magnuson J."/>
            <person name="Mondo S."/>
            <person name="Nolan M."/>
            <person name="Ohm R."/>
            <person name="Pangilinan J."/>
            <person name="Park H.-J.H."/>
            <person name="Ramirez L."/>
            <person name="Alfaro M."/>
            <person name="Sun H."/>
            <person name="Tritt A."/>
            <person name="Yoshinaga Y."/>
            <person name="Zwiers L.-H.L."/>
            <person name="Turgeon B.G."/>
            <person name="Goodwin S.B."/>
            <person name="Spatafora J.W."/>
            <person name="Crous P.W."/>
            <person name="Grigoriev I.V."/>
        </authorList>
    </citation>
    <scope>NUCLEOTIDE SEQUENCE [LARGE SCALE GENOMIC DNA]</scope>
    <source>
        <strain evidence="2 3">CBS 611.86</strain>
    </source>
</reference>
<keyword evidence="3" id="KW-1185">Reference proteome</keyword>
<protein>
    <submittedName>
        <fullName evidence="2">Uncharacterized protein</fullName>
    </submittedName>
</protein>
<evidence type="ECO:0000313" key="3">
    <source>
        <dbReference type="Proteomes" id="UP000481861"/>
    </source>
</evidence>
<dbReference type="Proteomes" id="UP000481861">
    <property type="component" value="Unassembled WGS sequence"/>
</dbReference>
<evidence type="ECO:0000256" key="1">
    <source>
        <dbReference type="SAM" id="MobiDB-lite"/>
    </source>
</evidence>
<name>A0A7C8MKK8_9PLEO</name>
<sequence>MAPGGKYCSHCKKNNHNTAECFKLKNQQGGKGGNQQGGKGGNQQGGKGGNQHGGKGGNQQGGKGGNQGGKGGNQGGTQGGNQGNRGNTQNEKKDINDNNNKSKHCMVCGLIGHETRSCNTKELDEDERCTCLSQFHRKNQCPWNGDQLKRKTAQDADTGKICQWCKTKGDGRHTFDDCKEPTKFIANLTENINRAYDDIRWCWHCTSDAHFTRACDGTQARLNRNKWQTKIGDIVQEWKHRDTSNLGGIYRDRDLDISMSDSRAATSPPDPVEYRWCIFCQDFGHKATDCESDRDEFDQRCPAQFKNSTDVIKPAFKPAGFSAASTVPFGGSNLTTTCATRGCEKKLTFSSIAGGFGSTVICPRCATVNRHPSERKNSQVQLIESIFSGLQGMYGDGGLAPNRFKRKRKSQLYEATPDQFKRPSVKLSKKLALDGTWPERQPRYTDMSDQGKKPRFASNIYNEPGNYQSYFPAIKFKIRDEWVQTARDDSLLINKAGRLGLVLQCRRCDAEARVKDAEGDFVMCGNDVMCTVGCGTGEALWVDERGRPAQTGRCRCLPILGQVSEPRWNSPVVWGR</sequence>